<dbReference type="Proteomes" id="UP000276133">
    <property type="component" value="Unassembled WGS sequence"/>
</dbReference>
<accession>A0A3M7SK56</accession>
<comment type="caution">
    <text evidence="2">The sequence shown here is derived from an EMBL/GenBank/DDBJ whole genome shotgun (WGS) entry which is preliminary data.</text>
</comment>
<feature type="compositionally biased region" description="Low complexity" evidence="1">
    <location>
        <begin position="23"/>
        <end position="33"/>
    </location>
</feature>
<dbReference type="EMBL" id="REGN01001253">
    <property type="protein sequence ID" value="RNA36020.1"/>
    <property type="molecule type" value="Genomic_DNA"/>
</dbReference>
<name>A0A3M7SK56_BRAPC</name>
<evidence type="ECO:0000256" key="1">
    <source>
        <dbReference type="SAM" id="MobiDB-lite"/>
    </source>
</evidence>
<sequence>MLKKDAVDDEVDEEDVGDRTELSSSNGSSEFKKSWSASSKFCDLFNELGLLVSMIETDLIWRPLRFFLNIKHLQAFVSSEGPKHVLELTYDTLD</sequence>
<protein>
    <submittedName>
        <fullName evidence="2">Uncharacterized protein</fullName>
    </submittedName>
</protein>
<organism evidence="2 3">
    <name type="scientific">Brachionus plicatilis</name>
    <name type="common">Marine rotifer</name>
    <name type="synonym">Brachionus muelleri</name>
    <dbReference type="NCBI Taxonomy" id="10195"/>
    <lineage>
        <taxon>Eukaryota</taxon>
        <taxon>Metazoa</taxon>
        <taxon>Spiralia</taxon>
        <taxon>Gnathifera</taxon>
        <taxon>Rotifera</taxon>
        <taxon>Eurotatoria</taxon>
        <taxon>Monogononta</taxon>
        <taxon>Pseudotrocha</taxon>
        <taxon>Ploima</taxon>
        <taxon>Brachionidae</taxon>
        <taxon>Brachionus</taxon>
    </lineage>
</organism>
<feature type="compositionally biased region" description="Acidic residues" evidence="1">
    <location>
        <begin position="7"/>
        <end position="16"/>
    </location>
</feature>
<evidence type="ECO:0000313" key="3">
    <source>
        <dbReference type="Proteomes" id="UP000276133"/>
    </source>
</evidence>
<evidence type="ECO:0000313" key="2">
    <source>
        <dbReference type="EMBL" id="RNA36020.1"/>
    </source>
</evidence>
<gene>
    <name evidence="2" type="ORF">BpHYR1_019509</name>
</gene>
<feature type="region of interest" description="Disordered" evidence="1">
    <location>
        <begin position="1"/>
        <end position="33"/>
    </location>
</feature>
<keyword evidence="3" id="KW-1185">Reference proteome</keyword>
<dbReference type="AlphaFoldDB" id="A0A3M7SK56"/>
<proteinExistence type="predicted"/>
<reference evidence="2 3" key="1">
    <citation type="journal article" date="2018" name="Sci. Rep.">
        <title>Genomic signatures of local adaptation to the degree of environmental predictability in rotifers.</title>
        <authorList>
            <person name="Franch-Gras L."/>
            <person name="Hahn C."/>
            <person name="Garcia-Roger E.M."/>
            <person name="Carmona M.J."/>
            <person name="Serra M."/>
            <person name="Gomez A."/>
        </authorList>
    </citation>
    <scope>NUCLEOTIDE SEQUENCE [LARGE SCALE GENOMIC DNA]</scope>
    <source>
        <strain evidence="2">HYR1</strain>
    </source>
</reference>